<dbReference type="EMBL" id="CSAD01000006">
    <property type="protein sequence ID" value="COU66525.1"/>
    <property type="molecule type" value="Genomic_DNA"/>
</dbReference>
<name>A0A0U0RSY9_MYCTX</name>
<sequence length="60" mass="6512">MGRVSQRGSRFGRLVRLGLNQLVFLGLRPPPPQRYPLSEAQAALQSLDDGGVLGKVVLEP</sequence>
<accession>A0A0U0RSY9</accession>
<proteinExistence type="predicted"/>
<dbReference type="Proteomes" id="UP000045842">
    <property type="component" value="Unassembled WGS sequence"/>
</dbReference>
<dbReference type="Gene3D" id="3.90.180.10">
    <property type="entry name" value="Medium-chain alcohol dehydrogenases, catalytic domain"/>
    <property type="match status" value="1"/>
</dbReference>
<reference evidence="3 4" key="1">
    <citation type="submission" date="2015-03" db="EMBL/GenBank/DDBJ databases">
        <authorList>
            <consortium name="Pathogen Informatics"/>
        </authorList>
    </citation>
    <scope>NUCLEOTIDE SEQUENCE [LARGE SCALE GENOMIC DNA]</scope>
    <source>
        <strain evidence="2 3">G09801536</strain>
        <strain evidence="1 4">G09901357</strain>
    </source>
</reference>
<evidence type="ECO:0000313" key="2">
    <source>
        <dbReference type="EMBL" id="COU66525.1"/>
    </source>
</evidence>
<evidence type="ECO:0000313" key="3">
    <source>
        <dbReference type="Proteomes" id="UP000045842"/>
    </source>
</evidence>
<protein>
    <submittedName>
        <fullName evidence="1">Quinone oxidoreductase</fullName>
    </submittedName>
</protein>
<evidence type="ECO:0000313" key="4">
    <source>
        <dbReference type="Proteomes" id="UP000048289"/>
    </source>
</evidence>
<gene>
    <name evidence="2" type="ORF">ERS007679_00117</name>
    <name evidence="1" type="ORF">ERS007681_00978</name>
</gene>
<dbReference type="Proteomes" id="UP000048289">
    <property type="component" value="Unassembled WGS sequence"/>
</dbReference>
<dbReference type="EMBL" id="CFOE01000084">
    <property type="protein sequence ID" value="CFE38359.1"/>
    <property type="molecule type" value="Genomic_DNA"/>
</dbReference>
<evidence type="ECO:0000313" key="1">
    <source>
        <dbReference type="EMBL" id="CFE38359.1"/>
    </source>
</evidence>
<dbReference type="Gene3D" id="3.40.50.720">
    <property type="entry name" value="NAD(P)-binding Rossmann-like Domain"/>
    <property type="match status" value="1"/>
</dbReference>
<organism evidence="1 4">
    <name type="scientific">Mycobacterium tuberculosis</name>
    <dbReference type="NCBI Taxonomy" id="1773"/>
    <lineage>
        <taxon>Bacteria</taxon>
        <taxon>Bacillati</taxon>
        <taxon>Actinomycetota</taxon>
        <taxon>Actinomycetes</taxon>
        <taxon>Mycobacteriales</taxon>
        <taxon>Mycobacteriaceae</taxon>
        <taxon>Mycobacterium</taxon>
        <taxon>Mycobacterium tuberculosis complex</taxon>
    </lineage>
</organism>
<dbReference type="AlphaFoldDB" id="A0A0U0RSY9"/>